<evidence type="ECO:0000256" key="1">
    <source>
        <dbReference type="SAM" id="Coils"/>
    </source>
</evidence>
<feature type="coiled-coil region" evidence="1">
    <location>
        <begin position="154"/>
        <end position="244"/>
    </location>
</feature>
<protein>
    <submittedName>
        <fullName evidence="3">Uncharacterized protein</fullName>
    </submittedName>
</protein>
<accession>A0A1L9WRC0</accession>
<evidence type="ECO:0000313" key="4">
    <source>
        <dbReference type="Proteomes" id="UP000184546"/>
    </source>
</evidence>
<dbReference type="EMBL" id="KV878979">
    <property type="protein sequence ID" value="OJJ98628.1"/>
    <property type="molecule type" value="Genomic_DNA"/>
</dbReference>
<keyword evidence="1" id="KW-0175">Coiled coil</keyword>
<dbReference type="OMA" id="DPQHDML"/>
<feature type="compositionally biased region" description="Low complexity" evidence="2">
    <location>
        <begin position="8"/>
        <end position="25"/>
    </location>
</feature>
<dbReference type="RefSeq" id="XP_020054968.1">
    <property type="nucleotide sequence ID" value="XM_020201395.1"/>
</dbReference>
<organism evidence="3 4">
    <name type="scientific">Aspergillus aculeatus (strain ATCC 16872 / CBS 172.66 / WB 5094)</name>
    <dbReference type="NCBI Taxonomy" id="690307"/>
    <lineage>
        <taxon>Eukaryota</taxon>
        <taxon>Fungi</taxon>
        <taxon>Dikarya</taxon>
        <taxon>Ascomycota</taxon>
        <taxon>Pezizomycotina</taxon>
        <taxon>Eurotiomycetes</taxon>
        <taxon>Eurotiomycetidae</taxon>
        <taxon>Eurotiales</taxon>
        <taxon>Aspergillaceae</taxon>
        <taxon>Aspergillus</taxon>
        <taxon>Aspergillus subgen. Circumdati</taxon>
    </lineage>
</organism>
<feature type="region of interest" description="Disordered" evidence="2">
    <location>
        <begin position="1"/>
        <end position="34"/>
    </location>
</feature>
<proteinExistence type="predicted"/>
<dbReference type="AlphaFoldDB" id="A0A1L9WRC0"/>
<dbReference type="VEuPathDB" id="FungiDB:ASPACDRAFT_44259"/>
<keyword evidence="4" id="KW-1185">Reference proteome</keyword>
<name>A0A1L9WRC0_ASPA1</name>
<sequence length="261" mass="29591">MPVPEPGPSSASTPSSSSWSGASESRTTMNRDGSRAYSLEDLGLLLRGLDLRTPQSSVDAALVDYMQHIEALTCDEDNAFQPGITDADDSWLVQVDDPQHDMLTIRVDLVTAHMRNVLLAIVNRQQSQHKQALYESTKRLKGQTRIRFFVENKLRETMNSKSDLEVDLKEAIKEKETLQETLNAGEQKNVDLQAQLAQAIATNAKNQETLDELLERLHTSQRQVTELQAEREELLRVLELCNAKNEINERDRRWRGQMALH</sequence>
<dbReference type="Proteomes" id="UP000184546">
    <property type="component" value="Unassembled WGS sequence"/>
</dbReference>
<gene>
    <name evidence="3" type="ORF">ASPACDRAFT_44259</name>
</gene>
<evidence type="ECO:0000313" key="3">
    <source>
        <dbReference type="EMBL" id="OJJ98628.1"/>
    </source>
</evidence>
<dbReference type="GeneID" id="30975209"/>
<reference evidence="4" key="1">
    <citation type="journal article" date="2017" name="Genome Biol.">
        <title>Comparative genomics reveals high biological diversity and specific adaptations in the industrially and medically important fungal genus Aspergillus.</title>
        <authorList>
            <person name="de Vries R.P."/>
            <person name="Riley R."/>
            <person name="Wiebenga A."/>
            <person name="Aguilar-Osorio G."/>
            <person name="Amillis S."/>
            <person name="Uchima C.A."/>
            <person name="Anderluh G."/>
            <person name="Asadollahi M."/>
            <person name="Askin M."/>
            <person name="Barry K."/>
            <person name="Battaglia E."/>
            <person name="Bayram O."/>
            <person name="Benocci T."/>
            <person name="Braus-Stromeyer S.A."/>
            <person name="Caldana C."/>
            <person name="Canovas D."/>
            <person name="Cerqueira G.C."/>
            <person name="Chen F."/>
            <person name="Chen W."/>
            <person name="Choi C."/>
            <person name="Clum A."/>
            <person name="Dos Santos R.A."/>
            <person name="Damasio A.R."/>
            <person name="Diallinas G."/>
            <person name="Emri T."/>
            <person name="Fekete E."/>
            <person name="Flipphi M."/>
            <person name="Freyberg S."/>
            <person name="Gallo A."/>
            <person name="Gournas C."/>
            <person name="Habgood R."/>
            <person name="Hainaut M."/>
            <person name="Harispe M.L."/>
            <person name="Henrissat B."/>
            <person name="Hilden K.S."/>
            <person name="Hope R."/>
            <person name="Hossain A."/>
            <person name="Karabika E."/>
            <person name="Karaffa L."/>
            <person name="Karanyi Z."/>
            <person name="Krasevec N."/>
            <person name="Kuo A."/>
            <person name="Kusch H."/>
            <person name="LaButti K."/>
            <person name="Lagendijk E.L."/>
            <person name="Lapidus A."/>
            <person name="Levasseur A."/>
            <person name="Lindquist E."/>
            <person name="Lipzen A."/>
            <person name="Logrieco A.F."/>
            <person name="MacCabe A."/>
            <person name="Maekelae M.R."/>
            <person name="Malavazi I."/>
            <person name="Melin P."/>
            <person name="Meyer V."/>
            <person name="Mielnichuk N."/>
            <person name="Miskei M."/>
            <person name="Molnar A.P."/>
            <person name="Mule G."/>
            <person name="Ngan C.Y."/>
            <person name="Orejas M."/>
            <person name="Orosz E."/>
            <person name="Ouedraogo J.P."/>
            <person name="Overkamp K.M."/>
            <person name="Park H.-S."/>
            <person name="Perrone G."/>
            <person name="Piumi F."/>
            <person name="Punt P.J."/>
            <person name="Ram A.F."/>
            <person name="Ramon A."/>
            <person name="Rauscher S."/>
            <person name="Record E."/>
            <person name="Riano-Pachon D.M."/>
            <person name="Robert V."/>
            <person name="Roehrig J."/>
            <person name="Ruller R."/>
            <person name="Salamov A."/>
            <person name="Salih N.S."/>
            <person name="Samson R.A."/>
            <person name="Sandor E."/>
            <person name="Sanguinetti M."/>
            <person name="Schuetze T."/>
            <person name="Sepcic K."/>
            <person name="Shelest E."/>
            <person name="Sherlock G."/>
            <person name="Sophianopoulou V."/>
            <person name="Squina F.M."/>
            <person name="Sun H."/>
            <person name="Susca A."/>
            <person name="Todd R.B."/>
            <person name="Tsang A."/>
            <person name="Unkles S.E."/>
            <person name="van de Wiele N."/>
            <person name="van Rossen-Uffink D."/>
            <person name="Oliveira J.V."/>
            <person name="Vesth T.C."/>
            <person name="Visser J."/>
            <person name="Yu J.-H."/>
            <person name="Zhou M."/>
            <person name="Andersen M.R."/>
            <person name="Archer D.B."/>
            <person name="Baker S.E."/>
            <person name="Benoit I."/>
            <person name="Brakhage A.A."/>
            <person name="Braus G.H."/>
            <person name="Fischer R."/>
            <person name="Frisvad J.C."/>
            <person name="Goldman G.H."/>
            <person name="Houbraken J."/>
            <person name="Oakley B."/>
            <person name="Pocsi I."/>
            <person name="Scazzocchio C."/>
            <person name="Seiboth B."/>
            <person name="vanKuyk P.A."/>
            <person name="Wortman J."/>
            <person name="Dyer P.S."/>
            <person name="Grigoriev I.V."/>
        </authorList>
    </citation>
    <scope>NUCLEOTIDE SEQUENCE [LARGE SCALE GENOMIC DNA]</scope>
    <source>
        <strain evidence="4">ATCC 16872 / CBS 172.66 / WB 5094</strain>
    </source>
</reference>
<evidence type="ECO:0000256" key="2">
    <source>
        <dbReference type="SAM" id="MobiDB-lite"/>
    </source>
</evidence>
<dbReference type="OrthoDB" id="4507993at2759"/>